<evidence type="ECO:0000313" key="2">
    <source>
        <dbReference type="Proteomes" id="UP000814140"/>
    </source>
</evidence>
<gene>
    <name evidence="1" type="ORF">BV25DRAFT_1817488</name>
</gene>
<organism evidence="1 2">
    <name type="scientific">Artomyces pyxidatus</name>
    <dbReference type="NCBI Taxonomy" id="48021"/>
    <lineage>
        <taxon>Eukaryota</taxon>
        <taxon>Fungi</taxon>
        <taxon>Dikarya</taxon>
        <taxon>Basidiomycota</taxon>
        <taxon>Agaricomycotina</taxon>
        <taxon>Agaricomycetes</taxon>
        <taxon>Russulales</taxon>
        <taxon>Auriscalpiaceae</taxon>
        <taxon>Artomyces</taxon>
    </lineage>
</organism>
<sequence length="370" mass="40511">MSILALLVKPIVYLGVPAYLIHRLSASSPKAQYYVRLTLYLSTLGLCSAWGAVVSIAMSLAGRRFDVNWVVARSFYALASRVMDIKIEVEGEEHLATWPSVLVGNHQSMLDILYLGKIFPKRASIMAKKELQWTPLLGQFLTASGAVFVDRGNNAKAVRSLAAAGETMRERSTALWLFPEGTRSQRPYHDMLPFKKGAFHLAVQAGVPIVPVICQNYWHLYRKDVFESGVLRLKVLPPVPTTGLTNSDVGALAIRVHDMMVDTLREISDPNAPPPPAPAPDTKASLPASPPAPAPEDVDVPVDAPAIPRPPTPEPEPVQEQEPEPESRTESPTTPPSESFSEESLRRREGSENGAETEEDEGMVLVGRPR</sequence>
<dbReference type="EMBL" id="MU277187">
    <property type="protein sequence ID" value="KAI0068611.1"/>
    <property type="molecule type" value="Genomic_DNA"/>
</dbReference>
<comment type="caution">
    <text evidence="1">The sequence shown here is derived from an EMBL/GenBank/DDBJ whole genome shotgun (WGS) entry which is preliminary data.</text>
</comment>
<reference evidence="1" key="1">
    <citation type="submission" date="2021-03" db="EMBL/GenBank/DDBJ databases">
        <authorList>
            <consortium name="DOE Joint Genome Institute"/>
            <person name="Ahrendt S."/>
            <person name="Looney B.P."/>
            <person name="Miyauchi S."/>
            <person name="Morin E."/>
            <person name="Drula E."/>
            <person name="Courty P.E."/>
            <person name="Chicoki N."/>
            <person name="Fauchery L."/>
            <person name="Kohler A."/>
            <person name="Kuo A."/>
            <person name="Labutti K."/>
            <person name="Pangilinan J."/>
            <person name="Lipzen A."/>
            <person name="Riley R."/>
            <person name="Andreopoulos W."/>
            <person name="He G."/>
            <person name="Johnson J."/>
            <person name="Barry K.W."/>
            <person name="Grigoriev I.V."/>
            <person name="Nagy L."/>
            <person name="Hibbett D."/>
            <person name="Henrissat B."/>
            <person name="Matheny P.B."/>
            <person name="Labbe J."/>
            <person name="Martin F."/>
        </authorList>
    </citation>
    <scope>NUCLEOTIDE SEQUENCE</scope>
    <source>
        <strain evidence="1">HHB10654</strain>
    </source>
</reference>
<evidence type="ECO:0000313" key="1">
    <source>
        <dbReference type="EMBL" id="KAI0068611.1"/>
    </source>
</evidence>
<dbReference type="Proteomes" id="UP000814140">
    <property type="component" value="Unassembled WGS sequence"/>
</dbReference>
<accession>A0ACB8TJG9</accession>
<proteinExistence type="predicted"/>
<keyword evidence="2" id="KW-1185">Reference proteome</keyword>
<name>A0ACB8TJG9_9AGAM</name>
<protein>
    <submittedName>
        <fullName evidence="1">1-acylglycerol-3-phosphate O</fullName>
    </submittedName>
</protein>
<reference evidence="1" key="2">
    <citation type="journal article" date="2022" name="New Phytol.">
        <title>Evolutionary transition to the ectomycorrhizal habit in the genomes of a hyperdiverse lineage of mushroom-forming fungi.</title>
        <authorList>
            <person name="Looney B."/>
            <person name="Miyauchi S."/>
            <person name="Morin E."/>
            <person name="Drula E."/>
            <person name="Courty P.E."/>
            <person name="Kohler A."/>
            <person name="Kuo A."/>
            <person name="LaButti K."/>
            <person name="Pangilinan J."/>
            <person name="Lipzen A."/>
            <person name="Riley R."/>
            <person name="Andreopoulos W."/>
            <person name="He G."/>
            <person name="Johnson J."/>
            <person name="Nolan M."/>
            <person name="Tritt A."/>
            <person name="Barry K.W."/>
            <person name="Grigoriev I.V."/>
            <person name="Nagy L.G."/>
            <person name="Hibbett D."/>
            <person name="Henrissat B."/>
            <person name="Matheny P.B."/>
            <person name="Labbe J."/>
            <person name="Martin F.M."/>
        </authorList>
    </citation>
    <scope>NUCLEOTIDE SEQUENCE</scope>
    <source>
        <strain evidence="1">HHB10654</strain>
    </source>
</reference>